<evidence type="ECO:0000259" key="11">
    <source>
        <dbReference type="PROSITE" id="PS51746"/>
    </source>
</evidence>
<dbReference type="PROSITE" id="PS01032">
    <property type="entry name" value="PPM_1"/>
    <property type="match status" value="1"/>
</dbReference>
<evidence type="ECO:0000256" key="10">
    <source>
        <dbReference type="SAM" id="MobiDB-lite"/>
    </source>
</evidence>
<keyword evidence="6" id="KW-0460">Magnesium</keyword>
<feature type="domain" description="PPM-type phosphatase" evidence="11">
    <location>
        <begin position="87"/>
        <end position="360"/>
    </location>
</feature>
<dbReference type="EC" id="3.1.3.16" evidence="4"/>
<keyword evidence="5 9" id="KW-0378">Hydrolase</keyword>
<evidence type="ECO:0000256" key="3">
    <source>
        <dbReference type="ARBA" id="ARBA00006702"/>
    </source>
</evidence>
<evidence type="ECO:0000256" key="5">
    <source>
        <dbReference type="ARBA" id="ARBA00022801"/>
    </source>
</evidence>
<evidence type="ECO:0000256" key="4">
    <source>
        <dbReference type="ARBA" id="ARBA00013081"/>
    </source>
</evidence>
<dbReference type="FunFam" id="3.60.40.10:FF:000291">
    <property type="entry name" value="Protein phosphatase 2C 50"/>
    <property type="match status" value="1"/>
</dbReference>
<dbReference type="Proteomes" id="UP000734854">
    <property type="component" value="Unassembled WGS sequence"/>
</dbReference>
<dbReference type="GO" id="GO:0004722">
    <property type="term" value="F:protein serine/threonine phosphatase activity"/>
    <property type="evidence" value="ECO:0007669"/>
    <property type="project" value="UniProtKB-EC"/>
</dbReference>
<sequence>MEAVPTNHIATDHSALPLRRRRRRRRPLARPSKRVRNRSGHIRAKGEDYLPAVSPPPLANSSAIEAEDSANAPPPAPWRAPDPRGLAYGIVSLMGRRRNMEDAAVAVTGLAAGPHGYFAVYDGHGGAMVAQACCNRLHVAVEDEVRRRAVAEDGEGVEAWKRAMVAGFARVDAEVMAETRELRIGLVGSTAVVAVVTEKWIIVANCGDSRAVLFRGGVAMPMSSDHKPDRPDELRRVEALGGKVLYWDCPRVLGVLATSRSFGDYFLKPFVSSEPEFAVIERSDEDQFLILASDGLWDVMSNGMVCRVVKKCLEEKPSDSDNAALDGVSHSAVRDAAGLLARLAICRGSDDNVTVLLVVF</sequence>
<dbReference type="InterPro" id="IPR000222">
    <property type="entry name" value="PP2C_BS"/>
</dbReference>
<dbReference type="CDD" id="cd00143">
    <property type="entry name" value="PP2Cc"/>
    <property type="match status" value="1"/>
</dbReference>
<proteinExistence type="inferred from homology"/>
<gene>
    <name evidence="12" type="ORF">ZIOFF_013942</name>
</gene>
<dbReference type="Pfam" id="PF00481">
    <property type="entry name" value="PP2C"/>
    <property type="match status" value="1"/>
</dbReference>
<comment type="caution">
    <text evidence="12">The sequence shown here is derived from an EMBL/GenBank/DDBJ whole genome shotgun (WGS) entry which is preliminary data.</text>
</comment>
<keyword evidence="7 9" id="KW-0904">Protein phosphatase</keyword>
<dbReference type="PANTHER" id="PTHR47992">
    <property type="entry name" value="PROTEIN PHOSPHATASE"/>
    <property type="match status" value="1"/>
</dbReference>
<feature type="region of interest" description="Disordered" evidence="10">
    <location>
        <begin position="1"/>
        <end position="61"/>
    </location>
</feature>
<dbReference type="OrthoDB" id="772856at2759"/>
<dbReference type="SMART" id="SM00332">
    <property type="entry name" value="PP2Cc"/>
    <property type="match status" value="1"/>
</dbReference>
<comment type="cofactor">
    <cofactor evidence="2">
        <name>Mg(2+)</name>
        <dbReference type="ChEBI" id="CHEBI:18420"/>
    </cofactor>
</comment>
<accession>A0A8J5HGP2</accession>
<keyword evidence="13" id="KW-1185">Reference proteome</keyword>
<evidence type="ECO:0000256" key="6">
    <source>
        <dbReference type="ARBA" id="ARBA00022842"/>
    </source>
</evidence>
<feature type="compositionally biased region" description="Basic residues" evidence="10">
    <location>
        <begin position="18"/>
        <end position="43"/>
    </location>
</feature>
<evidence type="ECO:0000256" key="8">
    <source>
        <dbReference type="ARBA" id="ARBA00023211"/>
    </source>
</evidence>
<comment type="cofactor">
    <cofactor evidence="1">
        <name>Mn(2+)</name>
        <dbReference type="ChEBI" id="CHEBI:29035"/>
    </cofactor>
</comment>
<dbReference type="EMBL" id="JACMSC010000004">
    <property type="protein sequence ID" value="KAG6524052.1"/>
    <property type="molecule type" value="Genomic_DNA"/>
</dbReference>
<reference evidence="12 13" key="1">
    <citation type="submission" date="2020-08" db="EMBL/GenBank/DDBJ databases">
        <title>Plant Genome Project.</title>
        <authorList>
            <person name="Zhang R.-G."/>
        </authorList>
    </citation>
    <scope>NUCLEOTIDE SEQUENCE [LARGE SCALE GENOMIC DNA]</scope>
    <source>
        <tissue evidence="12">Rhizome</tissue>
    </source>
</reference>
<evidence type="ECO:0000256" key="1">
    <source>
        <dbReference type="ARBA" id="ARBA00001936"/>
    </source>
</evidence>
<name>A0A8J5HGP2_ZINOF</name>
<dbReference type="InterPro" id="IPR015655">
    <property type="entry name" value="PP2C"/>
</dbReference>
<keyword evidence="8" id="KW-0464">Manganese</keyword>
<dbReference type="AlphaFoldDB" id="A0A8J5HGP2"/>
<evidence type="ECO:0000313" key="13">
    <source>
        <dbReference type="Proteomes" id="UP000734854"/>
    </source>
</evidence>
<evidence type="ECO:0000313" key="12">
    <source>
        <dbReference type="EMBL" id="KAG6524052.1"/>
    </source>
</evidence>
<organism evidence="12 13">
    <name type="scientific">Zingiber officinale</name>
    <name type="common">Ginger</name>
    <name type="synonym">Amomum zingiber</name>
    <dbReference type="NCBI Taxonomy" id="94328"/>
    <lineage>
        <taxon>Eukaryota</taxon>
        <taxon>Viridiplantae</taxon>
        <taxon>Streptophyta</taxon>
        <taxon>Embryophyta</taxon>
        <taxon>Tracheophyta</taxon>
        <taxon>Spermatophyta</taxon>
        <taxon>Magnoliopsida</taxon>
        <taxon>Liliopsida</taxon>
        <taxon>Zingiberales</taxon>
        <taxon>Zingiberaceae</taxon>
        <taxon>Zingiber</taxon>
    </lineage>
</organism>
<evidence type="ECO:0000256" key="7">
    <source>
        <dbReference type="ARBA" id="ARBA00022912"/>
    </source>
</evidence>
<comment type="similarity">
    <text evidence="3 9">Belongs to the PP2C family.</text>
</comment>
<dbReference type="PROSITE" id="PS51746">
    <property type="entry name" value="PPM_2"/>
    <property type="match status" value="1"/>
</dbReference>
<protein>
    <recommendedName>
        <fullName evidence="4">protein-serine/threonine phosphatase</fullName>
        <ecNumber evidence="4">3.1.3.16</ecNumber>
    </recommendedName>
</protein>
<dbReference type="GO" id="GO:0043169">
    <property type="term" value="F:cation binding"/>
    <property type="evidence" value="ECO:0007669"/>
    <property type="project" value="InterPro"/>
</dbReference>
<dbReference type="InterPro" id="IPR001932">
    <property type="entry name" value="PPM-type_phosphatase-like_dom"/>
</dbReference>
<evidence type="ECO:0000256" key="2">
    <source>
        <dbReference type="ARBA" id="ARBA00001946"/>
    </source>
</evidence>
<evidence type="ECO:0000256" key="9">
    <source>
        <dbReference type="RuleBase" id="RU003465"/>
    </source>
</evidence>